<sequence>MVPNGWEKSDLTHLITIKHGFAFKSEFYSDKGQYVLLTPGSFYETGGFRDQGSKTKYYIGDIPDGYILSQGDMLLAMTEQAEGLLGSALFVPENNRYLHNQRLGLVQILNQEKVCKDFLYLFFNSPSIRKQITEQSTGTKVKHTSPDRLCSVIGLIPPLKEQQKIAEIISSWDQAISATERLLENSQQQKKALMQQLLTGKKRLLDENGVKFSDEWQRIELGLLLDYQQPTPYLVESTAYSDSYETPVLTAGKTFILGYTNESSGIYQDQLPVIIFDDFTTDSKYVNFPFKAKSSAMKILTAKKGVSIKFVFEAMQMLQFTVGGHQRHWISIFSNLVIPLPNKKEQQQIAEVLSLADQEIETLQKKLDCLQQEKKALMQQLLTGKKRVKVAA</sequence>
<gene>
    <name evidence="6" type="ORF">RFH51_17760</name>
</gene>
<keyword evidence="3" id="KW-0238">DNA-binding</keyword>
<keyword evidence="6" id="KW-0378">Hydrolase</keyword>
<evidence type="ECO:0000256" key="1">
    <source>
        <dbReference type="ARBA" id="ARBA00010923"/>
    </source>
</evidence>
<dbReference type="InterPro" id="IPR000055">
    <property type="entry name" value="Restrct_endonuc_typeI_TRD"/>
</dbReference>
<dbReference type="CDD" id="cd17278">
    <property type="entry name" value="RMtype1_S_LdeBORF1052P-TRD2-CR2"/>
    <property type="match status" value="1"/>
</dbReference>
<dbReference type="AlphaFoldDB" id="A0AAW8JN47"/>
<dbReference type="EMBL" id="JAVIDA010000040">
    <property type="protein sequence ID" value="MDQ9073299.1"/>
    <property type="molecule type" value="Genomic_DNA"/>
</dbReference>
<dbReference type="Gene3D" id="3.90.220.20">
    <property type="entry name" value="DNA methylase specificity domains"/>
    <property type="match status" value="2"/>
</dbReference>
<comment type="caution">
    <text evidence="6">The sequence shown here is derived from an EMBL/GenBank/DDBJ whole genome shotgun (WGS) entry which is preliminary data.</text>
</comment>
<dbReference type="Gene3D" id="1.10.287.1120">
    <property type="entry name" value="Bipartite methylase S protein"/>
    <property type="match status" value="1"/>
</dbReference>
<evidence type="ECO:0000313" key="7">
    <source>
        <dbReference type="Proteomes" id="UP001243195"/>
    </source>
</evidence>
<evidence type="ECO:0000256" key="3">
    <source>
        <dbReference type="ARBA" id="ARBA00023125"/>
    </source>
</evidence>
<keyword evidence="4" id="KW-0175">Coiled coil</keyword>
<protein>
    <submittedName>
        <fullName evidence="6">Restriction endonuclease subunit S</fullName>
        <ecNumber evidence="6">3.1.21.-</ecNumber>
    </submittedName>
</protein>
<evidence type="ECO:0000313" key="6">
    <source>
        <dbReference type="EMBL" id="MDQ9073299.1"/>
    </source>
</evidence>
<dbReference type="PANTHER" id="PTHR30408">
    <property type="entry name" value="TYPE-1 RESTRICTION ENZYME ECOKI SPECIFICITY PROTEIN"/>
    <property type="match status" value="1"/>
</dbReference>
<dbReference type="SUPFAM" id="SSF116734">
    <property type="entry name" value="DNA methylase specificity domain"/>
    <property type="match status" value="2"/>
</dbReference>
<evidence type="ECO:0000259" key="5">
    <source>
        <dbReference type="Pfam" id="PF01420"/>
    </source>
</evidence>
<keyword evidence="6" id="KW-0540">Nuclease</keyword>
<dbReference type="InterPro" id="IPR052021">
    <property type="entry name" value="Type-I_RS_S_subunit"/>
</dbReference>
<dbReference type="GO" id="GO:0003677">
    <property type="term" value="F:DNA binding"/>
    <property type="evidence" value="ECO:0007669"/>
    <property type="project" value="UniProtKB-KW"/>
</dbReference>
<dbReference type="InterPro" id="IPR044946">
    <property type="entry name" value="Restrct_endonuc_typeI_TRD_sf"/>
</dbReference>
<feature type="domain" description="Type I restriction modification DNA specificity" evidence="5">
    <location>
        <begin position="3"/>
        <end position="182"/>
    </location>
</feature>
<dbReference type="Proteomes" id="UP001243195">
    <property type="component" value="Unassembled WGS sequence"/>
</dbReference>
<evidence type="ECO:0000256" key="2">
    <source>
        <dbReference type="ARBA" id="ARBA00022747"/>
    </source>
</evidence>
<name>A0AAW8JN47_9GAMM</name>
<proteinExistence type="inferred from homology"/>
<keyword evidence="2" id="KW-0680">Restriction system</keyword>
<dbReference type="CDD" id="cd17274">
    <property type="entry name" value="RMtype1_S_Eco540ANI-TRD1-CR1_like"/>
    <property type="match status" value="1"/>
</dbReference>
<keyword evidence="6" id="KW-0255">Endonuclease</keyword>
<dbReference type="GO" id="GO:0004519">
    <property type="term" value="F:endonuclease activity"/>
    <property type="evidence" value="ECO:0007669"/>
    <property type="project" value="UniProtKB-KW"/>
</dbReference>
<organism evidence="6 7">
    <name type="scientific">Acinetobacter gerneri</name>
    <dbReference type="NCBI Taxonomy" id="202952"/>
    <lineage>
        <taxon>Bacteria</taxon>
        <taxon>Pseudomonadati</taxon>
        <taxon>Pseudomonadota</taxon>
        <taxon>Gammaproteobacteria</taxon>
        <taxon>Moraxellales</taxon>
        <taxon>Moraxellaceae</taxon>
        <taxon>Acinetobacter</taxon>
    </lineage>
</organism>
<dbReference type="RefSeq" id="WP_171553512.1">
    <property type="nucleotide sequence ID" value="NZ_JAVICY010000042.1"/>
</dbReference>
<dbReference type="GO" id="GO:0016787">
    <property type="term" value="F:hydrolase activity"/>
    <property type="evidence" value="ECO:0007669"/>
    <property type="project" value="UniProtKB-KW"/>
</dbReference>
<dbReference type="EC" id="3.1.21.-" evidence="6"/>
<feature type="coiled-coil region" evidence="4">
    <location>
        <begin position="353"/>
        <end position="387"/>
    </location>
</feature>
<dbReference type="GO" id="GO:0009307">
    <property type="term" value="P:DNA restriction-modification system"/>
    <property type="evidence" value="ECO:0007669"/>
    <property type="project" value="UniProtKB-KW"/>
</dbReference>
<feature type="domain" description="Type I restriction modification DNA specificity" evidence="5">
    <location>
        <begin position="214"/>
        <end position="367"/>
    </location>
</feature>
<reference evidence="6" key="1">
    <citation type="submission" date="2023-08" db="EMBL/GenBank/DDBJ databases">
        <title>Emergence of clinically-relevant ST2 carbapenem-resistant Acinetobacter baumannii strains in hospital sewages in Zhejiang, East of China.</title>
        <authorList>
            <person name="Kaichao C."/>
            <person name="Zhang R."/>
        </authorList>
    </citation>
    <scope>NUCLEOTIDE SEQUENCE</scope>
    <source>
        <strain evidence="6">M-SY-60</strain>
    </source>
</reference>
<dbReference type="Pfam" id="PF01420">
    <property type="entry name" value="Methylase_S"/>
    <property type="match status" value="2"/>
</dbReference>
<accession>A0AAW8JN47</accession>
<evidence type="ECO:0000256" key="4">
    <source>
        <dbReference type="SAM" id="Coils"/>
    </source>
</evidence>
<dbReference type="PANTHER" id="PTHR30408:SF12">
    <property type="entry name" value="TYPE I RESTRICTION ENZYME MJAVIII SPECIFICITY SUBUNIT"/>
    <property type="match status" value="1"/>
</dbReference>
<comment type="similarity">
    <text evidence="1">Belongs to the type-I restriction system S methylase family.</text>
</comment>